<protein>
    <submittedName>
        <fullName evidence="4">Seryl-tRNA(Sec) selenium transferase</fullName>
    </submittedName>
</protein>
<comment type="similarity">
    <text evidence="3">Belongs to the SelA family.</text>
</comment>
<gene>
    <name evidence="4" type="ORF">M2319_003227</name>
</gene>
<name>A0ABT3HEQ3_9HYPH</name>
<comment type="cofactor">
    <cofactor evidence="1">
        <name>pyridoxal 5'-phosphate</name>
        <dbReference type="ChEBI" id="CHEBI:597326"/>
    </cofactor>
</comment>
<dbReference type="SUPFAM" id="SSF53383">
    <property type="entry name" value="PLP-dependent transferases"/>
    <property type="match status" value="1"/>
</dbReference>
<comment type="caution">
    <text evidence="4">The sequence shown here is derived from an EMBL/GenBank/DDBJ whole genome shotgun (WGS) entry which is preliminary data.</text>
</comment>
<accession>A0ABT3HEQ3</accession>
<dbReference type="PANTHER" id="PTHR32328:SF0">
    <property type="entry name" value="L-SERYL-TRNA(SEC) SELENIUM TRANSFERASE"/>
    <property type="match status" value="1"/>
</dbReference>
<sequence>MVVDAASAYDPTSFIAKGADLAIYSGPKFPGGPTSGIVTGRRDLVRAGYLQNVGIGRGMKIGKESIAGAIAALKKWKKARSCRHSQPRRCRFGMLGECAR</sequence>
<keyword evidence="4" id="KW-0808">Transferase</keyword>
<dbReference type="RefSeq" id="WP_264602470.1">
    <property type="nucleotide sequence ID" value="NZ_JAOQNS010000009.1"/>
</dbReference>
<evidence type="ECO:0000313" key="4">
    <source>
        <dbReference type="EMBL" id="MCW2308878.1"/>
    </source>
</evidence>
<dbReference type="InterPro" id="IPR018319">
    <property type="entry name" value="SelA-like"/>
</dbReference>
<dbReference type="Gene3D" id="3.40.640.10">
    <property type="entry name" value="Type I PLP-dependent aspartate aminotransferase-like (Major domain)"/>
    <property type="match status" value="1"/>
</dbReference>
<dbReference type="EMBL" id="JAOQNS010000009">
    <property type="protein sequence ID" value="MCW2308878.1"/>
    <property type="molecule type" value="Genomic_DNA"/>
</dbReference>
<keyword evidence="5" id="KW-1185">Reference proteome</keyword>
<dbReference type="InterPro" id="IPR015421">
    <property type="entry name" value="PyrdxlP-dep_Trfase_major"/>
</dbReference>
<dbReference type="GO" id="GO:0016740">
    <property type="term" value="F:transferase activity"/>
    <property type="evidence" value="ECO:0007669"/>
    <property type="project" value="UniProtKB-KW"/>
</dbReference>
<evidence type="ECO:0000313" key="5">
    <source>
        <dbReference type="Proteomes" id="UP001209755"/>
    </source>
</evidence>
<dbReference type="Proteomes" id="UP001209755">
    <property type="component" value="Unassembled WGS sequence"/>
</dbReference>
<organism evidence="4 5">
    <name type="scientific">Rhodobium gokarnense</name>
    <dbReference type="NCBI Taxonomy" id="364296"/>
    <lineage>
        <taxon>Bacteria</taxon>
        <taxon>Pseudomonadati</taxon>
        <taxon>Pseudomonadota</taxon>
        <taxon>Alphaproteobacteria</taxon>
        <taxon>Hyphomicrobiales</taxon>
        <taxon>Rhodobiaceae</taxon>
        <taxon>Rhodobium</taxon>
    </lineage>
</organism>
<proteinExistence type="inferred from homology"/>
<evidence type="ECO:0000256" key="2">
    <source>
        <dbReference type="ARBA" id="ARBA00022898"/>
    </source>
</evidence>
<evidence type="ECO:0000256" key="3">
    <source>
        <dbReference type="ARBA" id="ARBA00044507"/>
    </source>
</evidence>
<dbReference type="InterPro" id="IPR015424">
    <property type="entry name" value="PyrdxlP-dep_Trfase"/>
</dbReference>
<dbReference type="PANTHER" id="PTHR32328">
    <property type="entry name" value="L-SERYL-TRNA(SEC) SELENIUM TRANSFERASE"/>
    <property type="match status" value="1"/>
</dbReference>
<keyword evidence="2" id="KW-0663">Pyridoxal phosphate</keyword>
<evidence type="ECO:0000256" key="1">
    <source>
        <dbReference type="ARBA" id="ARBA00001933"/>
    </source>
</evidence>
<reference evidence="5" key="1">
    <citation type="submission" date="2023-07" db="EMBL/GenBank/DDBJ databases">
        <title>Genome sequencing of Purple Non-Sulfur Bacteria from various extreme environments.</title>
        <authorList>
            <person name="Mayer M."/>
        </authorList>
    </citation>
    <scope>NUCLEOTIDE SEQUENCE [LARGE SCALE GENOMIC DNA]</scope>
    <source>
        <strain evidence="5">DSM 17935</strain>
    </source>
</reference>
<dbReference type="Pfam" id="PF03841">
    <property type="entry name" value="SelA"/>
    <property type="match status" value="1"/>
</dbReference>